<dbReference type="PANTHER" id="PTHR47332">
    <property type="entry name" value="SET DOMAIN-CONTAINING PROTEIN 5"/>
    <property type="match status" value="1"/>
</dbReference>
<dbReference type="InterPro" id="IPR001214">
    <property type="entry name" value="SET_dom"/>
</dbReference>
<comment type="caution">
    <text evidence="3">The sequence shown here is derived from an EMBL/GenBank/DDBJ whole genome shotgun (WGS) entry which is preliminary data.</text>
</comment>
<dbReference type="PROSITE" id="PS50280">
    <property type="entry name" value="SET"/>
    <property type="match status" value="1"/>
</dbReference>
<feature type="compositionally biased region" description="Basic and acidic residues" evidence="1">
    <location>
        <begin position="90"/>
        <end position="102"/>
    </location>
</feature>
<dbReference type="InterPro" id="IPR053185">
    <property type="entry name" value="SET_domain_protein"/>
</dbReference>
<dbReference type="EMBL" id="LKEA01000007">
    <property type="protein sequence ID" value="ROW07808.1"/>
    <property type="molecule type" value="Genomic_DNA"/>
</dbReference>
<dbReference type="SUPFAM" id="SSF82199">
    <property type="entry name" value="SET domain"/>
    <property type="match status" value="1"/>
</dbReference>
<dbReference type="Proteomes" id="UP000283895">
    <property type="component" value="Unassembled WGS sequence"/>
</dbReference>
<keyword evidence="4" id="KW-1185">Reference proteome</keyword>
<dbReference type="STRING" id="356882.A0A423WWE3"/>
<dbReference type="CDD" id="cd20071">
    <property type="entry name" value="SET_SMYD"/>
    <property type="match status" value="1"/>
</dbReference>
<feature type="domain" description="SET" evidence="2">
    <location>
        <begin position="158"/>
        <end position="293"/>
    </location>
</feature>
<organism evidence="3 4">
    <name type="scientific">Cytospora schulzeri</name>
    <dbReference type="NCBI Taxonomy" id="448051"/>
    <lineage>
        <taxon>Eukaryota</taxon>
        <taxon>Fungi</taxon>
        <taxon>Dikarya</taxon>
        <taxon>Ascomycota</taxon>
        <taxon>Pezizomycotina</taxon>
        <taxon>Sordariomycetes</taxon>
        <taxon>Sordariomycetidae</taxon>
        <taxon>Diaporthales</taxon>
        <taxon>Cytosporaceae</taxon>
        <taxon>Cytospora</taxon>
    </lineage>
</organism>
<evidence type="ECO:0000313" key="4">
    <source>
        <dbReference type="Proteomes" id="UP000283895"/>
    </source>
</evidence>
<evidence type="ECO:0000259" key="2">
    <source>
        <dbReference type="PROSITE" id="PS50280"/>
    </source>
</evidence>
<dbReference type="SMART" id="SM00317">
    <property type="entry name" value="SET"/>
    <property type="match status" value="1"/>
</dbReference>
<dbReference type="AlphaFoldDB" id="A0A423WWE3"/>
<dbReference type="PANTHER" id="PTHR47332:SF4">
    <property type="entry name" value="SET DOMAIN-CONTAINING PROTEIN 5"/>
    <property type="match status" value="1"/>
</dbReference>
<dbReference type="OrthoDB" id="3180714at2759"/>
<sequence>MVDQVQVSEPSSTELCQQYMTPQVLVCNQADDGCSSLDGHDNLTKAYEADDDNGATGSAPRLDQVDSLVKQRTNTPNEAKVSVANGDYYADTKPENGRKDENNECPDVTASAEKEIAKQQPGTNVEYRVIQRPIDTCLGQGWTRGDDALPPNRTFANEFIIVKKSPLHGYGIFAAVDIEEKTHILVEKPFFIISAWKQLDSEYARLNEEEKAVFDGLVGYSKEHEDAVSKKHSANNFVLPNRGQIVLAIASNINHACPSRRNTDWAWDNRCQVMTFTATKDIKKDQEVLISYSDRRSTLYSLYGFICHCGSCENQAYNND</sequence>
<evidence type="ECO:0000313" key="3">
    <source>
        <dbReference type="EMBL" id="ROW07808.1"/>
    </source>
</evidence>
<evidence type="ECO:0000256" key="1">
    <source>
        <dbReference type="SAM" id="MobiDB-lite"/>
    </source>
</evidence>
<feature type="region of interest" description="Disordered" evidence="1">
    <location>
        <begin position="72"/>
        <end position="106"/>
    </location>
</feature>
<accession>A0A423WWE3</accession>
<name>A0A423WWE3_9PEZI</name>
<reference evidence="3 4" key="1">
    <citation type="submission" date="2015-09" db="EMBL/GenBank/DDBJ databases">
        <title>Host preference determinants of Valsa canker pathogens revealed by comparative genomics.</title>
        <authorList>
            <person name="Yin Z."/>
            <person name="Huang L."/>
        </authorList>
    </citation>
    <scope>NUCLEOTIDE SEQUENCE [LARGE SCALE GENOMIC DNA]</scope>
    <source>
        <strain evidence="3 4">03-1</strain>
    </source>
</reference>
<gene>
    <name evidence="3" type="ORF">VMCG_03631</name>
</gene>
<dbReference type="Gene3D" id="2.170.270.10">
    <property type="entry name" value="SET domain"/>
    <property type="match status" value="1"/>
</dbReference>
<dbReference type="Pfam" id="PF00856">
    <property type="entry name" value="SET"/>
    <property type="match status" value="1"/>
</dbReference>
<protein>
    <recommendedName>
        <fullName evidence="2">SET domain-containing protein</fullName>
    </recommendedName>
</protein>
<dbReference type="InterPro" id="IPR046341">
    <property type="entry name" value="SET_dom_sf"/>
</dbReference>
<proteinExistence type="predicted"/>